<gene>
    <name evidence="1" type="ORF">GCM10018781_36130</name>
</gene>
<protein>
    <submittedName>
        <fullName evidence="1">4-hydroxybenzoyl-CoA thioesterase</fullName>
    </submittedName>
</protein>
<dbReference type="EMBL" id="BNBO01000018">
    <property type="protein sequence ID" value="GHH72808.1"/>
    <property type="molecule type" value="Genomic_DNA"/>
</dbReference>
<dbReference type="RefSeq" id="WP_190211873.1">
    <property type="nucleotide sequence ID" value="NZ_BNBO01000018.1"/>
</dbReference>
<name>A0A919KUA8_9ACTN</name>
<comment type="caution">
    <text evidence="1">The sequence shown here is derived from an EMBL/GenBank/DDBJ whole genome shotgun (WGS) entry which is preliminary data.</text>
</comment>
<reference evidence="1" key="1">
    <citation type="journal article" date="2014" name="Int. J. Syst. Evol. Microbiol.">
        <title>Complete genome sequence of Corynebacterium casei LMG S-19264T (=DSM 44701T), isolated from a smear-ripened cheese.</title>
        <authorList>
            <consortium name="US DOE Joint Genome Institute (JGI-PGF)"/>
            <person name="Walter F."/>
            <person name="Albersmeier A."/>
            <person name="Kalinowski J."/>
            <person name="Ruckert C."/>
        </authorList>
    </citation>
    <scope>NUCLEOTIDE SEQUENCE</scope>
    <source>
        <strain evidence="1">JCM 4646</strain>
    </source>
</reference>
<organism evidence="1 2">
    <name type="scientific">Kitasatospora indigofera</name>
    <dbReference type="NCBI Taxonomy" id="67307"/>
    <lineage>
        <taxon>Bacteria</taxon>
        <taxon>Bacillati</taxon>
        <taxon>Actinomycetota</taxon>
        <taxon>Actinomycetes</taxon>
        <taxon>Kitasatosporales</taxon>
        <taxon>Streptomycetaceae</taxon>
        <taxon>Kitasatospora</taxon>
    </lineage>
</organism>
<evidence type="ECO:0000313" key="1">
    <source>
        <dbReference type="EMBL" id="GHH72808.1"/>
    </source>
</evidence>
<dbReference type="AlphaFoldDB" id="A0A919KUA8"/>
<accession>A0A919KUA8</accession>
<sequence length="162" mass="18356">MQPFYEYRHLVGFEETNLVGNVYYVNYLRWQGRCREMFLRELAPEVLADIRDDLKLFTLKVDCEFFAEITAFDELSIRMRLQDLTQTQIGFAFDYVRLPAGGGEELVARGQQRVACMRGPNNDTRPTRVPEQLRLALEPFAAVPAGAAARAAGQPVPVPSEA</sequence>
<dbReference type="CDD" id="cd00586">
    <property type="entry name" value="4HBT"/>
    <property type="match status" value="1"/>
</dbReference>
<dbReference type="Gene3D" id="3.10.129.10">
    <property type="entry name" value="Hotdog Thioesterase"/>
    <property type="match status" value="1"/>
</dbReference>
<reference evidence="1" key="2">
    <citation type="submission" date="2020-09" db="EMBL/GenBank/DDBJ databases">
        <authorList>
            <person name="Sun Q."/>
            <person name="Ohkuma M."/>
        </authorList>
    </citation>
    <scope>NUCLEOTIDE SEQUENCE</scope>
    <source>
        <strain evidence="1">JCM 4646</strain>
    </source>
</reference>
<dbReference type="GeneID" id="95354027"/>
<proteinExistence type="predicted"/>
<dbReference type="Proteomes" id="UP000617734">
    <property type="component" value="Unassembled WGS sequence"/>
</dbReference>
<dbReference type="InterPro" id="IPR029069">
    <property type="entry name" value="HotDog_dom_sf"/>
</dbReference>
<dbReference type="Pfam" id="PF13279">
    <property type="entry name" value="4HBT_2"/>
    <property type="match status" value="1"/>
</dbReference>
<dbReference type="SUPFAM" id="SSF54637">
    <property type="entry name" value="Thioesterase/thiol ester dehydrase-isomerase"/>
    <property type="match status" value="1"/>
</dbReference>
<keyword evidence="2" id="KW-1185">Reference proteome</keyword>
<evidence type="ECO:0000313" key="2">
    <source>
        <dbReference type="Proteomes" id="UP000617734"/>
    </source>
</evidence>